<feature type="transmembrane region" description="Helical" evidence="1">
    <location>
        <begin position="76"/>
        <end position="95"/>
    </location>
</feature>
<proteinExistence type="predicted"/>
<protein>
    <submittedName>
        <fullName evidence="3">Fructose permease</fullName>
    </submittedName>
</protein>
<keyword evidence="1" id="KW-0812">Transmembrane</keyword>
<dbReference type="Proteomes" id="UP000752647">
    <property type="component" value="Unassembled WGS sequence"/>
</dbReference>
<feature type="transmembrane region" description="Helical" evidence="1">
    <location>
        <begin position="20"/>
        <end position="43"/>
    </location>
</feature>
<dbReference type="InterPro" id="IPR038750">
    <property type="entry name" value="YczE/YyaS-like"/>
</dbReference>
<dbReference type="GeneID" id="34300533"/>
<evidence type="ECO:0000313" key="5">
    <source>
        <dbReference type="Proteomes" id="UP000752647"/>
    </source>
</evidence>
<feature type="transmembrane region" description="Helical" evidence="1">
    <location>
        <begin position="138"/>
        <end position="159"/>
    </location>
</feature>
<evidence type="ECO:0000313" key="4">
    <source>
        <dbReference type="Proteomes" id="UP000199271"/>
    </source>
</evidence>
<reference evidence="2 4" key="1">
    <citation type="submission" date="2015-12" db="EMBL/GenBank/DDBJ databases">
        <authorList>
            <person name="Andreevskaya M."/>
        </authorList>
    </citation>
    <scope>NUCLEOTIDE SEQUENCE [LARGE SCALE GENOMIC DNA]</scope>
    <source>
        <strain evidence="2 4">C122c</strain>
    </source>
</reference>
<feature type="transmembrane region" description="Helical" evidence="1">
    <location>
        <begin position="104"/>
        <end position="126"/>
    </location>
</feature>
<dbReference type="RefSeq" id="WP_013231839.1">
    <property type="nucleotide sequence ID" value="NZ_BPKT01000007.1"/>
</dbReference>
<gene>
    <name evidence="2" type="ORF">C122C_0950</name>
    <name evidence="3" type="ORF">KIJ12_06365</name>
</gene>
<dbReference type="EMBL" id="JAHBFI010000016">
    <property type="protein sequence ID" value="MBZ5962766.1"/>
    <property type="molecule type" value="Genomic_DNA"/>
</dbReference>
<accession>A0A9Q3SZ56</accession>
<keyword evidence="1" id="KW-1133">Transmembrane helix</keyword>
<dbReference type="AlphaFoldDB" id="A0A9Q3SZ56"/>
<reference evidence="3" key="2">
    <citation type="submission" date="2021-05" db="EMBL/GenBank/DDBJ databases">
        <title>Pangenome of Leuconostoc gelidum warrants species status for Leuconostoc gelidum subsp. gasicomitatum.</title>
        <authorList>
            <person name="Johansson P."/>
            <person name="Sade E."/>
            <person name="Hultman J."/>
            <person name="Auvinen P."/>
            <person name="Bjorkroth J."/>
        </authorList>
    </citation>
    <scope>NUCLEOTIDE SEQUENCE</scope>
    <source>
        <strain evidence="3">A.21.4</strain>
    </source>
</reference>
<name>A0A9Q3SZ56_9LACO</name>
<organism evidence="3 5">
    <name type="scientific">Leuconostoc gasicomitatum</name>
    <dbReference type="NCBI Taxonomy" id="115778"/>
    <lineage>
        <taxon>Bacteria</taxon>
        <taxon>Bacillati</taxon>
        <taxon>Bacillota</taxon>
        <taxon>Bacilli</taxon>
        <taxon>Lactobacillales</taxon>
        <taxon>Lactobacillaceae</taxon>
        <taxon>Leuconostoc</taxon>
        <taxon>Leuconostoc gelidum group</taxon>
    </lineage>
</organism>
<feature type="transmembrane region" description="Helical" evidence="1">
    <location>
        <begin position="213"/>
        <end position="231"/>
    </location>
</feature>
<evidence type="ECO:0000256" key="1">
    <source>
        <dbReference type="SAM" id="Phobius"/>
    </source>
</evidence>
<sequence>MTAKNVTIKATSNSGRTLTIGASLSYFVFSLIINAAGNVLTVVTSQKIHPTFLGSAYWTAAQAGFNKAAFGGNSASLGWIFFVVGVLTAILNVFLQGHFNWRKFVGNVAFMVPFSLLISFFANMFSEVLPDAHGISMTIGYTALNFIGVIMIALAISIYQRVNLILHPADDLMQILRFKYFKGSAAKAMWASYIPPTIIGIIAIFMLPDFSNYGLGTIFAFLFQGGITGWGDKFVFPRLKHQGI</sequence>
<evidence type="ECO:0000313" key="3">
    <source>
        <dbReference type="EMBL" id="MBZ5962766.1"/>
    </source>
</evidence>
<dbReference type="EMBL" id="FBSY01000007">
    <property type="protein sequence ID" value="CUW11542.1"/>
    <property type="molecule type" value="Genomic_DNA"/>
</dbReference>
<keyword evidence="4" id="KW-1185">Reference proteome</keyword>
<dbReference type="Pfam" id="PF19700">
    <property type="entry name" value="DUF6198"/>
    <property type="match status" value="1"/>
</dbReference>
<evidence type="ECO:0000313" key="2">
    <source>
        <dbReference type="EMBL" id="CUW11542.1"/>
    </source>
</evidence>
<dbReference type="Proteomes" id="UP000199271">
    <property type="component" value="Unassembled WGS sequence"/>
</dbReference>
<comment type="caution">
    <text evidence="3">The sequence shown here is derived from an EMBL/GenBank/DDBJ whole genome shotgun (WGS) entry which is preliminary data.</text>
</comment>
<feature type="transmembrane region" description="Helical" evidence="1">
    <location>
        <begin position="188"/>
        <end position="207"/>
    </location>
</feature>
<keyword evidence="1" id="KW-0472">Membrane</keyword>